<reference evidence="2" key="1">
    <citation type="submission" date="2009-01" db="EMBL/GenBank/DDBJ databases">
        <title>Complete sequence of Anaeromyxobacter dehalogenans 2CP-1.</title>
        <authorList>
            <consortium name="US DOE Joint Genome Institute"/>
            <person name="Lucas S."/>
            <person name="Copeland A."/>
            <person name="Lapidus A."/>
            <person name="Glavina del Rio T."/>
            <person name="Dalin E."/>
            <person name="Tice H."/>
            <person name="Bruce D."/>
            <person name="Goodwin L."/>
            <person name="Pitluck S."/>
            <person name="Saunders E."/>
            <person name="Brettin T."/>
            <person name="Detter J.C."/>
            <person name="Han C."/>
            <person name="Larimer F."/>
            <person name="Land M."/>
            <person name="Hauser L."/>
            <person name="Kyrpides N."/>
            <person name="Ovchinnikova G."/>
            <person name="Beliaev A.S."/>
            <person name="Richardson P."/>
        </authorList>
    </citation>
    <scope>NUCLEOTIDE SEQUENCE</scope>
    <source>
        <strain evidence="2">2CP-1</strain>
    </source>
</reference>
<feature type="transmembrane region" description="Helical" evidence="1">
    <location>
        <begin position="78"/>
        <end position="99"/>
    </location>
</feature>
<dbReference type="AlphaFoldDB" id="B8J624"/>
<feature type="transmembrane region" description="Helical" evidence="1">
    <location>
        <begin position="111"/>
        <end position="131"/>
    </location>
</feature>
<dbReference type="InterPro" id="IPR045708">
    <property type="entry name" value="DUF6064"/>
</dbReference>
<gene>
    <name evidence="2" type="ordered locus">A2cp1_3589</name>
</gene>
<name>B8J624_ANAD2</name>
<dbReference type="KEGG" id="acp:A2cp1_3589"/>
<accession>B8J624</accession>
<evidence type="ECO:0000313" key="2">
    <source>
        <dbReference type="EMBL" id="ACL66919.1"/>
    </source>
</evidence>
<proteinExistence type="predicted"/>
<keyword evidence="1" id="KW-0472">Membrane</keyword>
<keyword evidence="1" id="KW-1133">Transmembrane helix</keyword>
<protein>
    <submittedName>
        <fullName evidence="2">Uncharacterized protein</fullName>
    </submittedName>
</protein>
<feature type="transmembrane region" description="Helical" evidence="1">
    <location>
        <begin position="52"/>
        <end position="72"/>
    </location>
</feature>
<keyword evidence="1" id="KW-0812">Transmembrane</keyword>
<evidence type="ECO:0000313" key="3">
    <source>
        <dbReference type="Proteomes" id="UP000007089"/>
    </source>
</evidence>
<dbReference type="HOGENOM" id="CLU_102141_0_0_7"/>
<dbReference type="EMBL" id="CP001359">
    <property type="protein sequence ID" value="ACL66919.1"/>
    <property type="molecule type" value="Genomic_DNA"/>
</dbReference>
<dbReference type="Pfam" id="PF19540">
    <property type="entry name" value="DUF6064"/>
    <property type="match status" value="1"/>
</dbReference>
<keyword evidence="3" id="KW-1185">Reference proteome</keyword>
<feature type="transmembrane region" description="Helical" evidence="1">
    <location>
        <begin position="137"/>
        <end position="157"/>
    </location>
</feature>
<evidence type="ECO:0000256" key="1">
    <source>
        <dbReference type="SAM" id="Phobius"/>
    </source>
</evidence>
<dbReference type="Proteomes" id="UP000007089">
    <property type="component" value="Chromosome"/>
</dbReference>
<organism evidence="2 3">
    <name type="scientific">Anaeromyxobacter dehalogenans (strain ATCC BAA-258 / DSM 21875 / 2CP-1)</name>
    <dbReference type="NCBI Taxonomy" id="455488"/>
    <lineage>
        <taxon>Bacteria</taxon>
        <taxon>Pseudomonadati</taxon>
        <taxon>Myxococcota</taxon>
        <taxon>Myxococcia</taxon>
        <taxon>Myxococcales</taxon>
        <taxon>Cystobacterineae</taxon>
        <taxon>Anaeromyxobacteraceae</taxon>
        <taxon>Anaeromyxobacter</taxon>
    </lineage>
</organism>
<feature type="transmembrane region" description="Helical" evidence="1">
    <location>
        <begin position="20"/>
        <end position="40"/>
    </location>
</feature>
<dbReference type="RefSeq" id="WP_015934701.1">
    <property type="nucleotide sequence ID" value="NC_011891.1"/>
</dbReference>
<feature type="transmembrane region" description="Helical" evidence="1">
    <location>
        <begin position="166"/>
        <end position="184"/>
    </location>
</feature>
<sequence length="223" mass="23221">MGVPFTSQQLLDAFEQFNRAIWPMPLVAYALALLALVLAVRGGRGASAATALVLAFLWAAAAAFHASALARVSSLAPAFAAAFVVQAVLFAMASARGWLSFHARPGGLTTAGLSLMLYAAAVYPLVGALAGHAYPRAPAFGVTPCPNTMFTLGLLLLTDRPVPRRLLVIPFLWSLVGIPAALDLGMTEDLPLPFTGVLATGLLLGRDRPRVHRRPAAGGAGAR</sequence>